<organism evidence="1 2">
    <name type="scientific">Rhizophagus clarus</name>
    <dbReference type="NCBI Taxonomy" id="94130"/>
    <lineage>
        <taxon>Eukaryota</taxon>
        <taxon>Fungi</taxon>
        <taxon>Fungi incertae sedis</taxon>
        <taxon>Mucoromycota</taxon>
        <taxon>Glomeromycotina</taxon>
        <taxon>Glomeromycetes</taxon>
        <taxon>Glomerales</taxon>
        <taxon>Glomeraceae</taxon>
        <taxon>Rhizophagus</taxon>
    </lineage>
</organism>
<sequence>MRNSLCSKKFDTEWKKLINEFPVSIISECKNEILTRGIPSIMDEYFPNLDKILRKYLTPQILQKQRDQMAQSLCYDTITDNSYQQEIAREDDYDQPQSLFSLLVENILHNNILQV</sequence>
<evidence type="ECO:0000313" key="1">
    <source>
        <dbReference type="EMBL" id="GET03827.1"/>
    </source>
</evidence>
<comment type="caution">
    <text evidence="1">The sequence shown here is derived from an EMBL/GenBank/DDBJ whole genome shotgun (WGS) entry which is preliminary data.</text>
</comment>
<gene>
    <name evidence="1" type="ORF">RCL2_003014300</name>
</gene>
<name>A0A8H3MGB0_9GLOM</name>
<dbReference type="EMBL" id="BLAL01000334">
    <property type="protein sequence ID" value="GET03827.1"/>
    <property type="molecule type" value="Genomic_DNA"/>
</dbReference>
<dbReference type="OrthoDB" id="2406606at2759"/>
<dbReference type="Proteomes" id="UP000615446">
    <property type="component" value="Unassembled WGS sequence"/>
</dbReference>
<reference evidence="1" key="1">
    <citation type="submission" date="2019-10" db="EMBL/GenBank/DDBJ databases">
        <title>Conservation and host-specific expression of non-tandemly repeated heterogenous ribosome RNA gene in arbuscular mycorrhizal fungi.</title>
        <authorList>
            <person name="Maeda T."/>
            <person name="Kobayashi Y."/>
            <person name="Nakagawa T."/>
            <person name="Ezawa T."/>
            <person name="Yamaguchi K."/>
            <person name="Bino T."/>
            <person name="Nishimoto Y."/>
            <person name="Shigenobu S."/>
            <person name="Kawaguchi M."/>
        </authorList>
    </citation>
    <scope>NUCLEOTIDE SEQUENCE</scope>
    <source>
        <strain evidence="1">HR1</strain>
    </source>
</reference>
<evidence type="ECO:0000313" key="2">
    <source>
        <dbReference type="Proteomes" id="UP000615446"/>
    </source>
</evidence>
<protein>
    <submittedName>
        <fullName evidence="1">Uncharacterized protein</fullName>
    </submittedName>
</protein>
<accession>A0A8H3MGB0</accession>
<proteinExistence type="predicted"/>
<dbReference type="AlphaFoldDB" id="A0A8H3MGB0"/>